<evidence type="ECO:0000313" key="10">
    <source>
        <dbReference type="Proteomes" id="UP000005361"/>
    </source>
</evidence>
<reference evidence="9 10" key="1">
    <citation type="journal article" date="2015" name="Genome Announc.">
        <title>Complete Genome Sequence of Pelosinus fermentans JBW45, a Member of a Remarkably Competitive Group of Negativicutes in the Firmicutes Phylum.</title>
        <authorList>
            <person name="De Leon K.B."/>
            <person name="Utturkar S.M."/>
            <person name="Camilleri L.B."/>
            <person name="Elias D.A."/>
            <person name="Arkin A.P."/>
            <person name="Fields M.W."/>
            <person name="Brown S.D."/>
            <person name="Wall J.D."/>
        </authorList>
    </citation>
    <scope>NUCLEOTIDE SEQUENCE [LARGE SCALE GENOMIC DNA]</scope>
    <source>
        <strain evidence="9 10">JBW45</strain>
    </source>
</reference>
<keyword evidence="4 7" id="KW-0812">Transmembrane</keyword>
<comment type="subcellular location">
    <subcellularLocation>
        <location evidence="1">Cell membrane</location>
        <topology evidence="1">Multi-pass membrane protein</topology>
    </subcellularLocation>
</comment>
<dbReference type="STRING" id="1192197.JBW_03511"/>
<feature type="transmembrane region" description="Helical" evidence="7">
    <location>
        <begin position="125"/>
        <end position="144"/>
    </location>
</feature>
<evidence type="ECO:0000256" key="5">
    <source>
        <dbReference type="ARBA" id="ARBA00022989"/>
    </source>
</evidence>
<dbReference type="GO" id="GO:0005886">
    <property type="term" value="C:plasma membrane"/>
    <property type="evidence" value="ECO:0007669"/>
    <property type="project" value="UniProtKB-SubCell"/>
</dbReference>
<evidence type="ECO:0000259" key="8">
    <source>
        <dbReference type="Pfam" id="PF00892"/>
    </source>
</evidence>
<dbReference type="Pfam" id="PF00892">
    <property type="entry name" value="EamA"/>
    <property type="match status" value="2"/>
</dbReference>
<dbReference type="PANTHER" id="PTHR32322">
    <property type="entry name" value="INNER MEMBRANE TRANSPORTER"/>
    <property type="match status" value="1"/>
</dbReference>
<dbReference type="RefSeq" id="WP_007956064.1">
    <property type="nucleotide sequence ID" value="NZ_CP010978.1"/>
</dbReference>
<evidence type="ECO:0000256" key="2">
    <source>
        <dbReference type="ARBA" id="ARBA00007362"/>
    </source>
</evidence>
<accession>I9NSZ4</accession>
<dbReference type="EMBL" id="CP010978">
    <property type="protein sequence ID" value="AJQ28850.1"/>
    <property type="molecule type" value="Genomic_DNA"/>
</dbReference>
<dbReference type="Proteomes" id="UP000005361">
    <property type="component" value="Chromosome"/>
</dbReference>
<dbReference type="InterPro" id="IPR050638">
    <property type="entry name" value="AA-Vitamin_Transporters"/>
</dbReference>
<dbReference type="OrthoDB" id="34284at2"/>
<feature type="transmembrane region" description="Helical" evidence="7">
    <location>
        <begin position="94"/>
        <end position="116"/>
    </location>
</feature>
<feature type="transmembrane region" description="Helical" evidence="7">
    <location>
        <begin position="271"/>
        <end position="288"/>
    </location>
</feature>
<keyword evidence="5 7" id="KW-1133">Transmembrane helix</keyword>
<dbReference type="SUPFAM" id="SSF103481">
    <property type="entry name" value="Multidrug resistance efflux transporter EmrE"/>
    <property type="match status" value="2"/>
</dbReference>
<dbReference type="AlphaFoldDB" id="I9NSZ4"/>
<dbReference type="HOGENOM" id="CLU_033863_4_1_9"/>
<feature type="transmembrane region" description="Helical" evidence="7">
    <location>
        <begin position="9"/>
        <end position="33"/>
    </location>
</feature>
<feature type="transmembrane region" description="Helical" evidence="7">
    <location>
        <begin position="39"/>
        <end position="57"/>
    </location>
</feature>
<evidence type="ECO:0000256" key="1">
    <source>
        <dbReference type="ARBA" id="ARBA00004651"/>
    </source>
</evidence>
<protein>
    <recommendedName>
        <fullName evidence="8">EamA domain-containing protein</fullName>
    </recommendedName>
</protein>
<feature type="transmembrane region" description="Helical" evidence="7">
    <location>
        <begin position="181"/>
        <end position="202"/>
    </location>
</feature>
<feature type="transmembrane region" description="Helical" evidence="7">
    <location>
        <begin position="69"/>
        <end position="88"/>
    </location>
</feature>
<proteinExistence type="inferred from homology"/>
<evidence type="ECO:0000256" key="7">
    <source>
        <dbReference type="SAM" id="Phobius"/>
    </source>
</evidence>
<keyword evidence="6 7" id="KW-0472">Membrane</keyword>
<keyword evidence="3" id="KW-1003">Cell membrane</keyword>
<reference evidence="10" key="2">
    <citation type="submission" date="2015-02" db="EMBL/GenBank/DDBJ databases">
        <title>Complete Genome Sequence of Pelosinus fermentans JBW45.</title>
        <authorList>
            <person name="De Leon K.B."/>
            <person name="Utturkar S.M."/>
            <person name="Camilleri L.B."/>
            <person name="Arkin A.P."/>
            <person name="Fields M.W."/>
            <person name="Brown S.D."/>
            <person name="Wall J.D."/>
        </authorList>
    </citation>
    <scope>NUCLEOTIDE SEQUENCE [LARGE SCALE GENOMIC DNA]</scope>
    <source>
        <strain evidence="10">JBW45</strain>
    </source>
</reference>
<feature type="domain" description="EamA" evidence="8">
    <location>
        <begin position="7"/>
        <end position="139"/>
    </location>
</feature>
<dbReference type="InterPro" id="IPR000620">
    <property type="entry name" value="EamA_dom"/>
</dbReference>
<comment type="similarity">
    <text evidence="2">Belongs to the EamA transporter family.</text>
</comment>
<feature type="domain" description="EamA" evidence="8">
    <location>
        <begin position="153"/>
        <end position="288"/>
    </location>
</feature>
<organism evidence="9 10">
    <name type="scientific">Pelosinus fermentans JBW45</name>
    <dbReference type="NCBI Taxonomy" id="1192197"/>
    <lineage>
        <taxon>Bacteria</taxon>
        <taxon>Bacillati</taxon>
        <taxon>Bacillota</taxon>
        <taxon>Negativicutes</taxon>
        <taxon>Selenomonadales</taxon>
        <taxon>Sporomusaceae</taxon>
        <taxon>Pelosinus</taxon>
    </lineage>
</organism>
<dbReference type="PANTHER" id="PTHR32322:SF18">
    <property type="entry name" value="S-ADENOSYLMETHIONINE_S-ADENOSYLHOMOCYSTEINE TRANSPORTER"/>
    <property type="match status" value="1"/>
</dbReference>
<feature type="transmembrane region" description="Helical" evidence="7">
    <location>
        <begin position="246"/>
        <end position="265"/>
    </location>
</feature>
<feature type="transmembrane region" description="Helical" evidence="7">
    <location>
        <begin position="214"/>
        <end position="234"/>
    </location>
</feature>
<feature type="transmembrane region" description="Helical" evidence="7">
    <location>
        <begin position="150"/>
        <end position="169"/>
    </location>
</feature>
<evidence type="ECO:0000256" key="6">
    <source>
        <dbReference type="ARBA" id="ARBA00023136"/>
    </source>
</evidence>
<name>I9NSZ4_9FIRM</name>
<sequence>MINQYLGPIYLTLAASIWGGMYVVSKMVLTIIAPLELVWFRYIVALLTLVAFGIATGQSWKIDKKDIPLILLIGLVGYFLSIWAQFAGTQLSSAQMGAIITSATPAFMVIFAKILLKETITLRKGISVCLATIGVLCIIGVGDVGNSSKLGGIILGGAALTWAFMSVLIKKVPGGYSQLVVTTYAILAATLAMTPFVITNINLIQIQHVLLEPLVWSGILYLGIVSTAGAFFFWNKGLQLVDATRAGVYFFFQPLVGTLLGYFFLGEQVGIGFWIGTALIIGGVLLVVKDPS</sequence>
<evidence type="ECO:0000256" key="4">
    <source>
        <dbReference type="ARBA" id="ARBA00022692"/>
    </source>
</evidence>
<dbReference type="KEGG" id="pft:JBW_03511"/>
<dbReference type="InterPro" id="IPR037185">
    <property type="entry name" value="EmrE-like"/>
</dbReference>
<evidence type="ECO:0000313" key="9">
    <source>
        <dbReference type="EMBL" id="AJQ28850.1"/>
    </source>
</evidence>
<evidence type="ECO:0000256" key="3">
    <source>
        <dbReference type="ARBA" id="ARBA00022475"/>
    </source>
</evidence>
<gene>
    <name evidence="9" type="ORF">JBW_03511</name>
</gene>